<dbReference type="RefSeq" id="WP_165328523.1">
    <property type="nucleotide sequence ID" value="NZ_CP049109.1"/>
</dbReference>
<dbReference type="AlphaFoldDB" id="A0A6G6YAJ3"/>
<accession>A0A6G6YAJ3</accession>
<dbReference type="InterPro" id="IPR036388">
    <property type="entry name" value="WH-like_DNA-bd_sf"/>
</dbReference>
<organism evidence="2 3">
    <name type="scientific">Stakelama tenebrarum</name>
    <dbReference type="NCBI Taxonomy" id="2711215"/>
    <lineage>
        <taxon>Bacteria</taxon>
        <taxon>Pseudomonadati</taxon>
        <taxon>Pseudomonadota</taxon>
        <taxon>Alphaproteobacteria</taxon>
        <taxon>Sphingomonadales</taxon>
        <taxon>Sphingomonadaceae</taxon>
        <taxon>Stakelama</taxon>
    </lineage>
</organism>
<dbReference type="Gene3D" id="1.10.10.10">
    <property type="entry name" value="Winged helix-like DNA-binding domain superfamily/Winged helix DNA-binding domain"/>
    <property type="match status" value="1"/>
</dbReference>
<dbReference type="InterPro" id="IPR036390">
    <property type="entry name" value="WH_DNA-bd_sf"/>
</dbReference>
<dbReference type="KEGG" id="spzr:G5C33_18590"/>
<gene>
    <name evidence="2" type="ORF">G5C33_18590</name>
</gene>
<protein>
    <submittedName>
        <fullName evidence="2">Winged helix-turn-helix transcriptional regulator</fullName>
    </submittedName>
</protein>
<proteinExistence type="predicted"/>
<dbReference type="EMBL" id="CP049109">
    <property type="protein sequence ID" value="QIG81596.1"/>
    <property type="molecule type" value="Genomic_DNA"/>
</dbReference>
<keyword evidence="3" id="KW-1185">Reference proteome</keyword>
<evidence type="ECO:0000313" key="3">
    <source>
        <dbReference type="Proteomes" id="UP000501568"/>
    </source>
</evidence>
<feature type="region of interest" description="Disordered" evidence="1">
    <location>
        <begin position="174"/>
        <end position="201"/>
    </location>
</feature>
<name>A0A6G6YAJ3_9SPHN</name>
<evidence type="ECO:0000256" key="1">
    <source>
        <dbReference type="SAM" id="MobiDB-lite"/>
    </source>
</evidence>
<reference evidence="2 3" key="1">
    <citation type="submission" date="2020-02" db="EMBL/GenBank/DDBJ databases">
        <authorList>
            <person name="Zheng R.K."/>
            <person name="Sun C.M."/>
        </authorList>
    </citation>
    <scope>NUCLEOTIDE SEQUENCE [LARGE SCALE GENOMIC DNA]</scope>
    <source>
        <strain evidence="3">zrk23</strain>
    </source>
</reference>
<sequence length="315" mass="34321">MTASTPQNASQAYDLRPAVILLVDPDIDPGDARAAITAADLREIAGPEWRAALSGIEPVADIVMIEGGTAPGTDVATLLYRAVDQMRGAAAAVIATVPPDLLDQVADCWLDGDCQLLCNPTPADRIFALHRALDRRQLRLNDVTRDAEAERLRRLNEEVARIADTLVRLTRGEPAANGGGALREPANGYRGPDDGNDAAPDVSADEVRAVIRARRLRAQFFAEDLFADPAWDMLLDLFAAKQERRRVSVSSLCIAAAVPPTTALRWIGGMHEAGLFERHADPDDRRRAYIALSRQADEKMRGYFAALRRQGLNII</sequence>
<evidence type="ECO:0000313" key="2">
    <source>
        <dbReference type="EMBL" id="QIG81596.1"/>
    </source>
</evidence>
<dbReference type="Proteomes" id="UP000501568">
    <property type="component" value="Chromosome"/>
</dbReference>
<dbReference type="SUPFAM" id="SSF46785">
    <property type="entry name" value="Winged helix' DNA-binding domain"/>
    <property type="match status" value="1"/>
</dbReference>